<reference evidence="2 3" key="1">
    <citation type="journal article" date="2020" name="bioRxiv">
        <title>Whole genome comparisons of ergot fungi reveals the divergence and evolution of species within the genus Claviceps are the result of varying mechanisms driving genome evolution and host range expansion.</title>
        <authorList>
            <person name="Wyka S.A."/>
            <person name="Mondo S.J."/>
            <person name="Liu M."/>
            <person name="Dettman J."/>
            <person name="Nalam V."/>
            <person name="Broders K.D."/>
        </authorList>
    </citation>
    <scope>NUCLEOTIDE SEQUENCE [LARGE SCALE GENOMIC DNA]</scope>
    <source>
        <strain evidence="2 3">LM576</strain>
    </source>
</reference>
<keyword evidence="3" id="KW-1185">Reference proteome</keyword>
<gene>
    <name evidence="2" type="ORF">E4U13_005793</name>
</gene>
<protein>
    <submittedName>
        <fullName evidence="2">Uncharacterized protein</fullName>
    </submittedName>
</protein>
<feature type="compositionally biased region" description="Acidic residues" evidence="1">
    <location>
        <begin position="115"/>
        <end position="129"/>
    </location>
</feature>
<evidence type="ECO:0000313" key="3">
    <source>
        <dbReference type="Proteomes" id="UP000732380"/>
    </source>
</evidence>
<feature type="region of interest" description="Disordered" evidence="1">
    <location>
        <begin position="46"/>
        <end position="160"/>
    </location>
</feature>
<name>A0A9P7TNC4_9HYPO</name>
<organism evidence="2 3">
    <name type="scientific">Claviceps humidiphila</name>
    <dbReference type="NCBI Taxonomy" id="1294629"/>
    <lineage>
        <taxon>Eukaryota</taxon>
        <taxon>Fungi</taxon>
        <taxon>Dikarya</taxon>
        <taxon>Ascomycota</taxon>
        <taxon>Pezizomycotina</taxon>
        <taxon>Sordariomycetes</taxon>
        <taxon>Hypocreomycetidae</taxon>
        <taxon>Hypocreales</taxon>
        <taxon>Clavicipitaceae</taxon>
        <taxon>Claviceps</taxon>
    </lineage>
</organism>
<comment type="caution">
    <text evidence="2">The sequence shown here is derived from an EMBL/GenBank/DDBJ whole genome shotgun (WGS) entry which is preliminary data.</text>
</comment>
<sequence length="170" mass="18266">MEDWPRRCKIVTRQGGLPRRLRGGRRNLQEFQDCLGNRLATPSPVFHPESACRPRASAGVPLSPKSYPRPKGQPKLSWGPTSARQLITDGESEYGEANSRIGMEDSIGVNVAGQDGDDGDYGDDGDDGNDADHSNGGDGDGDGEDDGDGDNGAEEDEYLSQVVYLAQTVR</sequence>
<dbReference type="Proteomes" id="UP000732380">
    <property type="component" value="Unassembled WGS sequence"/>
</dbReference>
<dbReference type="AlphaFoldDB" id="A0A9P7TNC4"/>
<accession>A0A9P7TNC4</accession>
<feature type="compositionally biased region" description="Acidic residues" evidence="1">
    <location>
        <begin position="139"/>
        <end position="158"/>
    </location>
</feature>
<evidence type="ECO:0000313" key="2">
    <source>
        <dbReference type="EMBL" id="KAG6109531.1"/>
    </source>
</evidence>
<proteinExistence type="predicted"/>
<dbReference type="EMBL" id="SRQM01000482">
    <property type="protein sequence ID" value="KAG6109531.1"/>
    <property type="molecule type" value="Genomic_DNA"/>
</dbReference>
<evidence type="ECO:0000256" key="1">
    <source>
        <dbReference type="SAM" id="MobiDB-lite"/>
    </source>
</evidence>